<evidence type="ECO:0000313" key="1">
    <source>
        <dbReference type="EMBL" id="GAA4649339.1"/>
    </source>
</evidence>
<keyword evidence="2" id="KW-1185">Reference proteome</keyword>
<dbReference type="Proteomes" id="UP001500604">
    <property type="component" value="Unassembled WGS sequence"/>
</dbReference>
<name>A0ABP8V191_9GAMM</name>
<organism evidence="1 2">
    <name type="scientific">Kistimonas scapharcae</name>
    <dbReference type="NCBI Taxonomy" id="1036133"/>
    <lineage>
        <taxon>Bacteria</taxon>
        <taxon>Pseudomonadati</taxon>
        <taxon>Pseudomonadota</taxon>
        <taxon>Gammaproteobacteria</taxon>
        <taxon>Oceanospirillales</taxon>
        <taxon>Endozoicomonadaceae</taxon>
        <taxon>Kistimonas</taxon>
    </lineage>
</organism>
<accession>A0ABP8V191</accession>
<comment type="caution">
    <text evidence="1">The sequence shown here is derived from an EMBL/GenBank/DDBJ whole genome shotgun (WGS) entry which is preliminary data.</text>
</comment>
<gene>
    <name evidence="1" type="ORF">GCM10023116_16130</name>
</gene>
<proteinExistence type="predicted"/>
<reference evidence="2" key="1">
    <citation type="journal article" date="2019" name="Int. J. Syst. Evol. Microbiol.">
        <title>The Global Catalogue of Microorganisms (GCM) 10K type strain sequencing project: providing services to taxonomists for standard genome sequencing and annotation.</title>
        <authorList>
            <consortium name="The Broad Institute Genomics Platform"/>
            <consortium name="The Broad Institute Genome Sequencing Center for Infectious Disease"/>
            <person name="Wu L."/>
            <person name="Ma J."/>
        </authorList>
    </citation>
    <scope>NUCLEOTIDE SEQUENCE [LARGE SCALE GENOMIC DNA]</scope>
    <source>
        <strain evidence="2">JCM 17805</strain>
    </source>
</reference>
<protein>
    <submittedName>
        <fullName evidence="1">Uncharacterized protein</fullName>
    </submittedName>
</protein>
<dbReference type="RefSeq" id="WP_345195147.1">
    <property type="nucleotide sequence ID" value="NZ_BAABFL010000130.1"/>
</dbReference>
<evidence type="ECO:0000313" key="2">
    <source>
        <dbReference type="Proteomes" id="UP001500604"/>
    </source>
</evidence>
<sequence>MSLVDFGVSDMGSQNSKRKISATALAKFFDPFLGDHQASRRQRNRLLGMVEHLRHEKNVARFQRKRASVGGGAE</sequence>
<dbReference type="EMBL" id="BAABFL010000130">
    <property type="protein sequence ID" value="GAA4649339.1"/>
    <property type="molecule type" value="Genomic_DNA"/>
</dbReference>